<gene>
    <name evidence="3" type="ORF">FHS16_004207</name>
</gene>
<feature type="domain" description="VanZ-like" evidence="2">
    <location>
        <begin position="84"/>
        <end position="195"/>
    </location>
</feature>
<evidence type="ECO:0000313" key="3">
    <source>
        <dbReference type="EMBL" id="MBB3154131.1"/>
    </source>
</evidence>
<keyword evidence="4" id="KW-1185">Reference proteome</keyword>
<comment type="caution">
    <text evidence="3">The sequence shown here is derived from an EMBL/GenBank/DDBJ whole genome shotgun (WGS) entry which is preliminary data.</text>
</comment>
<feature type="transmembrane region" description="Helical" evidence="1">
    <location>
        <begin position="151"/>
        <end position="167"/>
    </location>
</feature>
<dbReference type="AlphaFoldDB" id="A0A7W5CAG6"/>
<feature type="transmembrane region" description="Helical" evidence="1">
    <location>
        <begin position="119"/>
        <end position="139"/>
    </location>
</feature>
<feature type="transmembrane region" description="Helical" evidence="1">
    <location>
        <begin position="179"/>
        <end position="196"/>
    </location>
</feature>
<dbReference type="EMBL" id="JACHXW010000014">
    <property type="protein sequence ID" value="MBB3154131.1"/>
    <property type="molecule type" value="Genomic_DNA"/>
</dbReference>
<evidence type="ECO:0000256" key="1">
    <source>
        <dbReference type="SAM" id="Phobius"/>
    </source>
</evidence>
<dbReference type="InterPro" id="IPR006976">
    <property type="entry name" value="VanZ-like"/>
</dbReference>
<reference evidence="3 4" key="1">
    <citation type="submission" date="2020-08" db="EMBL/GenBank/DDBJ databases">
        <title>Genomic Encyclopedia of Type Strains, Phase III (KMG-III): the genomes of soil and plant-associated and newly described type strains.</title>
        <authorList>
            <person name="Whitman W."/>
        </authorList>
    </citation>
    <scope>NUCLEOTIDE SEQUENCE [LARGE SCALE GENOMIC DNA]</scope>
    <source>
        <strain evidence="3 4">CECT 8234</strain>
    </source>
</reference>
<evidence type="ECO:0000313" key="4">
    <source>
        <dbReference type="Proteomes" id="UP000518605"/>
    </source>
</evidence>
<organism evidence="3 4">
    <name type="scientific">Paenibacillus endophyticus</name>
    <dbReference type="NCBI Taxonomy" id="1294268"/>
    <lineage>
        <taxon>Bacteria</taxon>
        <taxon>Bacillati</taxon>
        <taxon>Bacillota</taxon>
        <taxon>Bacilli</taxon>
        <taxon>Bacillales</taxon>
        <taxon>Paenibacillaceae</taxon>
        <taxon>Paenibacillus</taxon>
    </lineage>
</organism>
<keyword evidence="1" id="KW-1133">Transmembrane helix</keyword>
<keyword evidence="1" id="KW-0472">Membrane</keyword>
<protein>
    <submittedName>
        <fullName evidence="3">Glycopeptide antibiotics resistance protein</fullName>
    </submittedName>
</protein>
<dbReference type="Pfam" id="PF04892">
    <property type="entry name" value="VanZ"/>
    <property type="match status" value="1"/>
</dbReference>
<evidence type="ECO:0000259" key="2">
    <source>
        <dbReference type="Pfam" id="PF04892"/>
    </source>
</evidence>
<dbReference type="Proteomes" id="UP000518605">
    <property type="component" value="Unassembled WGS sequence"/>
</dbReference>
<feature type="transmembrane region" description="Helical" evidence="1">
    <location>
        <begin position="43"/>
        <end position="65"/>
    </location>
</feature>
<keyword evidence="1" id="KW-0812">Transmembrane</keyword>
<proteinExistence type="predicted"/>
<accession>A0A7W5CAG6</accession>
<name>A0A7W5CAG6_9BACL</name>
<sequence length="209" mass="24314">MKMEYIDKGLQENDAEKCAVYDFGDAVVIHKGMEKSLHPFKKVYQLFLWFSFIGYIGIGVLVLFIGKYSRIMHEGFDEGVTLSFDWGNHFYHHLIPFKQMDREIYQSVFWVATRNAFDITFFSTAIGVGLLFIPLGFFFPLLFKVSAPHRIVIYSCIIGATVEWFQYLTHTGMLNVNDMIYYASGAFFGWFMYFCIGKLQSKRSRQVIA</sequence>